<proteinExistence type="inferred from homology"/>
<accession>A0A0F7CH07</accession>
<evidence type="ECO:0000256" key="3">
    <source>
        <dbReference type="ARBA" id="ARBA00022691"/>
    </source>
</evidence>
<comment type="similarity">
    <text evidence="7">Belongs to the radical SAM superfamily. Anaerobic sulfatase-maturating enzyme family.</text>
</comment>
<keyword evidence="6" id="KW-0411">Iron-sulfur</keyword>
<dbReference type="GO" id="GO:0046872">
    <property type="term" value="F:metal ion binding"/>
    <property type="evidence" value="ECO:0007669"/>
    <property type="project" value="UniProtKB-KW"/>
</dbReference>
<dbReference type="PANTHER" id="PTHR43273">
    <property type="entry name" value="ANAEROBIC SULFATASE-MATURATING ENZYME HOMOLOG ASLB-RELATED"/>
    <property type="match status" value="1"/>
</dbReference>
<dbReference type="InterPro" id="IPR058240">
    <property type="entry name" value="rSAM_sf"/>
</dbReference>
<dbReference type="GO" id="GO:0016491">
    <property type="term" value="F:oxidoreductase activity"/>
    <property type="evidence" value="ECO:0007669"/>
    <property type="project" value="InterPro"/>
</dbReference>
<dbReference type="RefSeq" id="WP_025695557.1">
    <property type="nucleotide sequence ID" value="NZ_ASQQ01000334.1"/>
</dbReference>
<dbReference type="PATRIC" id="fig|1333534.5.peg.245"/>
<reference evidence="9 10" key="1">
    <citation type="submission" date="2015-03" db="EMBL/GenBank/DDBJ databases">
        <authorList>
            <person name="Abdul Halim M."/>
        </authorList>
    </citation>
    <scope>NUCLEOTIDE SEQUENCE [LARGE SCALE GENOMIC DNA]</scope>
    <source>
        <strain evidence="9 10">ATCC 35681</strain>
    </source>
</reference>
<keyword evidence="5" id="KW-0408">Iron</keyword>
<dbReference type="AlphaFoldDB" id="A0A0F7CH07"/>
<evidence type="ECO:0000259" key="8">
    <source>
        <dbReference type="PROSITE" id="PS51918"/>
    </source>
</evidence>
<dbReference type="InterPro" id="IPR023885">
    <property type="entry name" value="4Fe4S-binding_SPASM_dom"/>
</dbReference>
<dbReference type="CDD" id="cd01335">
    <property type="entry name" value="Radical_SAM"/>
    <property type="match status" value="1"/>
</dbReference>
<dbReference type="PANTHER" id="PTHR43273:SF3">
    <property type="entry name" value="ANAEROBIC SULFATASE-MATURATING ENZYME HOMOLOG ASLB-RELATED"/>
    <property type="match status" value="1"/>
</dbReference>
<comment type="cofactor">
    <cofactor evidence="1">
        <name>[4Fe-4S] cluster</name>
        <dbReference type="ChEBI" id="CHEBI:49883"/>
    </cofactor>
</comment>
<dbReference type="Proteomes" id="UP000034189">
    <property type="component" value="Chromosome"/>
</dbReference>
<dbReference type="InterPro" id="IPR000385">
    <property type="entry name" value="MoaA_NifB_PqqE_Fe-S-bd_CS"/>
</dbReference>
<evidence type="ECO:0000313" key="9">
    <source>
        <dbReference type="EMBL" id="AKG33380.1"/>
    </source>
</evidence>
<dbReference type="SFLD" id="SFLDG01386">
    <property type="entry name" value="main_SPASM_domain-containing"/>
    <property type="match status" value="1"/>
</dbReference>
<evidence type="ECO:0000256" key="1">
    <source>
        <dbReference type="ARBA" id="ARBA00001966"/>
    </source>
</evidence>
<dbReference type="PROSITE" id="PS01305">
    <property type="entry name" value="MOAA_NIFB_PQQE"/>
    <property type="match status" value="1"/>
</dbReference>
<evidence type="ECO:0000256" key="4">
    <source>
        <dbReference type="ARBA" id="ARBA00022723"/>
    </source>
</evidence>
<keyword evidence="3" id="KW-0949">S-adenosyl-L-methionine</keyword>
<dbReference type="SFLD" id="SFLDG01384">
    <property type="entry name" value="thioether_bond_formation_requi"/>
    <property type="match status" value="1"/>
</dbReference>
<dbReference type="NCBIfam" id="TIGR04085">
    <property type="entry name" value="rSAM_more_4Fe4S"/>
    <property type="match status" value="1"/>
</dbReference>
<protein>
    <recommendedName>
        <fullName evidence="8">Radical SAM core domain-containing protein</fullName>
    </recommendedName>
</protein>
<feature type="domain" description="Radical SAM core" evidence="8">
    <location>
        <begin position="1"/>
        <end position="218"/>
    </location>
</feature>
<dbReference type="SUPFAM" id="SSF102114">
    <property type="entry name" value="Radical SAM enzymes"/>
    <property type="match status" value="1"/>
</dbReference>
<dbReference type="Gene3D" id="3.20.20.70">
    <property type="entry name" value="Aldolase class I"/>
    <property type="match status" value="1"/>
</dbReference>
<dbReference type="PROSITE" id="PS51918">
    <property type="entry name" value="RADICAL_SAM"/>
    <property type="match status" value="1"/>
</dbReference>
<dbReference type="EMBL" id="CP011114">
    <property type="protein sequence ID" value="AKG33380.1"/>
    <property type="molecule type" value="Genomic_DNA"/>
</dbReference>
<dbReference type="SFLD" id="SFLDS00029">
    <property type="entry name" value="Radical_SAM"/>
    <property type="match status" value="1"/>
</dbReference>
<gene>
    <name evidence="9" type="ORF">VK70_01110</name>
</gene>
<evidence type="ECO:0000256" key="6">
    <source>
        <dbReference type="ARBA" id="ARBA00023014"/>
    </source>
</evidence>
<dbReference type="Pfam" id="PF04055">
    <property type="entry name" value="Radical_SAM"/>
    <property type="match status" value="1"/>
</dbReference>
<dbReference type="InterPro" id="IPR007197">
    <property type="entry name" value="rSAM"/>
</dbReference>
<evidence type="ECO:0000256" key="7">
    <source>
        <dbReference type="ARBA" id="ARBA00023601"/>
    </source>
</evidence>
<evidence type="ECO:0000313" key="10">
    <source>
        <dbReference type="Proteomes" id="UP000034189"/>
    </source>
</evidence>
<keyword evidence="4" id="KW-0479">Metal-binding</keyword>
<keyword evidence="2" id="KW-0004">4Fe-4S</keyword>
<dbReference type="InterPro" id="IPR023867">
    <property type="entry name" value="Sulphatase_maturase_rSAM"/>
</dbReference>
<dbReference type="GO" id="GO:0051539">
    <property type="term" value="F:4 iron, 4 sulfur cluster binding"/>
    <property type="evidence" value="ECO:0007669"/>
    <property type="project" value="UniProtKB-KW"/>
</dbReference>
<name>A0A0F7CH07_PAEDU</name>
<evidence type="ECO:0000256" key="5">
    <source>
        <dbReference type="ARBA" id="ARBA00023004"/>
    </source>
</evidence>
<dbReference type="SMR" id="A0A0F7CH07"/>
<dbReference type="SFLD" id="SFLDG01067">
    <property type="entry name" value="SPASM/twitch_domain_containing"/>
    <property type="match status" value="1"/>
</dbReference>
<reference evidence="9 10" key="2">
    <citation type="journal article" date="2016" name="Genome Announc.">
        <title>Genome Sequence of a Gram-Positive Diazotroph, Paenibacillus durus Type Strain ATCC 35681.</title>
        <authorList>
            <person name="Halim M.A."/>
            <person name="Rahman A.Y."/>
            <person name="Sim K.S."/>
            <person name="Yam H.C."/>
            <person name="Rahim A.A."/>
            <person name="Ghazali A.H."/>
            <person name="Najimudin N."/>
        </authorList>
    </citation>
    <scope>NUCLEOTIDE SEQUENCE [LARGE SCALE GENOMIC DNA]</scope>
    <source>
        <strain evidence="9 10">ATCC 35681</strain>
    </source>
</reference>
<organism evidence="9 10">
    <name type="scientific">Paenibacillus durus ATCC 35681</name>
    <dbReference type="NCBI Taxonomy" id="1333534"/>
    <lineage>
        <taxon>Bacteria</taxon>
        <taxon>Bacillati</taxon>
        <taxon>Bacillota</taxon>
        <taxon>Bacilli</taxon>
        <taxon>Bacillales</taxon>
        <taxon>Paenibacillaceae</taxon>
        <taxon>Paenibacillus</taxon>
    </lineage>
</organism>
<dbReference type="OrthoDB" id="9808591at2"/>
<evidence type="ECO:0000256" key="2">
    <source>
        <dbReference type="ARBA" id="ARBA00022485"/>
    </source>
</evidence>
<dbReference type="InterPro" id="IPR013785">
    <property type="entry name" value="Aldolase_TIM"/>
</dbReference>
<sequence>MIIHVFVTNDCNLSCDYCYVSGLREKLYFNTEYVDSLIIFINRALSLNKSESLTVNFFGGEPLLNKALVEEIITALERIKIEKYFMMTTNGTLLTSKNIDFLAEHNFILSVSIDGTPENHNKHRIYANGKPSWGMIESNLTYLLENIPGTTARITYSSDNVADLYKNVLFAEGLGFKEIKPIPNFFDEDWNDQHFSTLKEQFRQLERFAKEKKDINLSIMNKKLKVQGDCSGGVSSFSINANGDIYPCNYVVGEEAFCLGNISNGAKYELHTFPTDHSQREDCKGCSYFKSCTSSRCIFVNYKMTGEMYKPSGFFCAYERLESSYVYQS</sequence>
<dbReference type="HOGENOM" id="CLU_009273_3_0_9"/>